<dbReference type="InterPro" id="IPR052453">
    <property type="entry name" value="CONSTANS-like_ZF"/>
</dbReference>
<dbReference type="PANTHER" id="PTHR31874">
    <property type="entry name" value="CCT MOTIF FAMILY PROTEIN, EXPRESSED"/>
    <property type="match status" value="1"/>
</dbReference>
<comment type="subcellular location">
    <subcellularLocation>
        <location evidence="1 3">Nucleus</location>
    </subcellularLocation>
</comment>
<dbReference type="AlphaFoldDB" id="A0A835UCG5"/>
<evidence type="ECO:0000259" key="5">
    <source>
        <dbReference type="PROSITE" id="PS51017"/>
    </source>
</evidence>
<evidence type="ECO:0000313" key="7">
    <source>
        <dbReference type="Proteomes" id="UP000639772"/>
    </source>
</evidence>
<evidence type="ECO:0000256" key="3">
    <source>
        <dbReference type="PROSITE-ProRule" id="PRU00357"/>
    </source>
</evidence>
<organism evidence="6 7">
    <name type="scientific">Vanilla planifolia</name>
    <name type="common">Vanilla</name>
    <dbReference type="NCBI Taxonomy" id="51239"/>
    <lineage>
        <taxon>Eukaryota</taxon>
        <taxon>Viridiplantae</taxon>
        <taxon>Streptophyta</taxon>
        <taxon>Embryophyta</taxon>
        <taxon>Tracheophyta</taxon>
        <taxon>Spermatophyta</taxon>
        <taxon>Magnoliopsida</taxon>
        <taxon>Liliopsida</taxon>
        <taxon>Asparagales</taxon>
        <taxon>Orchidaceae</taxon>
        <taxon>Vanilloideae</taxon>
        <taxon>Vanilleae</taxon>
        <taxon>Vanilla</taxon>
    </lineage>
</organism>
<evidence type="ECO:0000256" key="4">
    <source>
        <dbReference type="SAM" id="MobiDB-lite"/>
    </source>
</evidence>
<dbReference type="GO" id="GO:0006355">
    <property type="term" value="P:regulation of DNA-templated transcription"/>
    <property type="evidence" value="ECO:0007669"/>
    <property type="project" value="TreeGrafter"/>
</dbReference>
<dbReference type="InterPro" id="IPR010402">
    <property type="entry name" value="CCT_domain"/>
</dbReference>
<dbReference type="EMBL" id="JADCNM010000013">
    <property type="protein sequence ID" value="KAG0456143.1"/>
    <property type="molecule type" value="Genomic_DNA"/>
</dbReference>
<reference evidence="6 7" key="1">
    <citation type="journal article" date="2020" name="Nat. Food">
        <title>A phased Vanilla planifolia genome enables genetic improvement of flavour and production.</title>
        <authorList>
            <person name="Hasing T."/>
            <person name="Tang H."/>
            <person name="Brym M."/>
            <person name="Khazi F."/>
            <person name="Huang T."/>
            <person name="Chambers A.H."/>
        </authorList>
    </citation>
    <scope>NUCLEOTIDE SEQUENCE [LARGE SCALE GENOMIC DNA]</scope>
    <source>
        <tissue evidence="6">Leaf</tissue>
    </source>
</reference>
<accession>A0A835UCG5</accession>
<feature type="compositionally biased region" description="Basic residues" evidence="4">
    <location>
        <begin position="13"/>
        <end position="29"/>
    </location>
</feature>
<dbReference type="GO" id="GO:0005634">
    <property type="term" value="C:nucleus"/>
    <property type="evidence" value="ECO:0007669"/>
    <property type="project" value="UniProtKB-SubCell"/>
</dbReference>
<dbReference type="OrthoDB" id="153872at2759"/>
<evidence type="ECO:0000313" key="6">
    <source>
        <dbReference type="EMBL" id="KAG0456143.1"/>
    </source>
</evidence>
<keyword evidence="2 3" id="KW-0539">Nucleus</keyword>
<proteinExistence type="predicted"/>
<comment type="caution">
    <text evidence="6">The sequence shown here is derived from an EMBL/GenBank/DDBJ whole genome shotgun (WGS) entry which is preliminary data.</text>
</comment>
<name>A0A835UCG5_VANPL</name>
<evidence type="ECO:0000256" key="1">
    <source>
        <dbReference type="ARBA" id="ARBA00004123"/>
    </source>
</evidence>
<protein>
    <recommendedName>
        <fullName evidence="5">CCT domain-containing protein</fullName>
    </recommendedName>
</protein>
<sequence>MTRHHSEQPAAAWHHRVTRKRRTKRRQHHLKPVVPELEMPEEDDGLEELLLYRVPVFDPDKPLLSPSSAHETEKKGVLDAKQEAGCGGGCLAEMKLESKEDARDGSFDFEPTMVVAEEEKQLRSGLALRLNYEAVVAAWSPGGRSPWASGERPKVNPAEYWLECMGMGIQVMQIGREARVTRYREKKRTRLFVKKIRYEVRKLNAEKRPRMKGRFVKRASNAAAAATTSCASGGGVAFAC</sequence>
<dbReference type="PANTHER" id="PTHR31874:SF1">
    <property type="entry name" value="ZINC FINGER PROTEIN CONSTANS-LIKE 6"/>
    <property type="match status" value="1"/>
</dbReference>
<dbReference type="PROSITE" id="PS51017">
    <property type="entry name" value="CCT"/>
    <property type="match status" value="1"/>
</dbReference>
<dbReference type="Pfam" id="PF06203">
    <property type="entry name" value="CCT"/>
    <property type="match status" value="1"/>
</dbReference>
<gene>
    <name evidence="6" type="ORF">HPP92_023931</name>
</gene>
<evidence type="ECO:0000256" key="2">
    <source>
        <dbReference type="ARBA" id="ARBA00023242"/>
    </source>
</evidence>
<feature type="domain" description="CCT" evidence="5">
    <location>
        <begin position="176"/>
        <end position="218"/>
    </location>
</feature>
<dbReference type="Proteomes" id="UP000639772">
    <property type="component" value="Chromosome 13"/>
</dbReference>
<feature type="region of interest" description="Disordered" evidence="4">
    <location>
        <begin position="1"/>
        <end position="29"/>
    </location>
</feature>